<dbReference type="InterPro" id="IPR029044">
    <property type="entry name" value="Nucleotide-diphossugar_trans"/>
</dbReference>
<dbReference type="EMBL" id="QOKW01000039">
    <property type="protein sequence ID" value="KAA0676224.1"/>
    <property type="molecule type" value="Genomic_DNA"/>
</dbReference>
<dbReference type="Proteomes" id="UP000480854">
    <property type="component" value="Unassembled WGS sequence"/>
</dbReference>
<keyword evidence="2" id="KW-1185">Reference proteome</keyword>
<dbReference type="SUPFAM" id="SSF53448">
    <property type="entry name" value="Nucleotide-diphospho-sugar transferases"/>
    <property type="match status" value="1"/>
</dbReference>
<dbReference type="AlphaFoldDB" id="A0A9W7KNW3"/>
<dbReference type="SUPFAM" id="SSF53335">
    <property type="entry name" value="S-adenosyl-L-methionine-dependent methyltransferases"/>
    <property type="match status" value="1"/>
</dbReference>
<name>A0A9W7KNW3_9PROT</name>
<gene>
    <name evidence="1" type="ORF">DS843_28130</name>
</gene>
<reference evidence="1 2" key="1">
    <citation type="submission" date="2018-07" db="EMBL/GenBank/DDBJ databases">
        <title>Genome sequence of Azospirillum sp. ATCC 49961.</title>
        <authorList>
            <person name="Sant'Anna F.H."/>
            <person name="Baldani J.I."/>
            <person name="Zilli J.E."/>
            <person name="Reis V.M."/>
            <person name="Hartmann A."/>
            <person name="Cruz L."/>
            <person name="de Souza E.M."/>
            <person name="de Oliveira Pedrosa F."/>
            <person name="Passaglia L.M.P."/>
        </authorList>
    </citation>
    <scope>NUCLEOTIDE SEQUENCE [LARGE SCALE GENOMIC DNA]</scope>
    <source>
        <strain evidence="1 2">ATCC 49961</strain>
    </source>
</reference>
<dbReference type="InterPro" id="IPR029063">
    <property type="entry name" value="SAM-dependent_MTases_sf"/>
</dbReference>
<evidence type="ECO:0000313" key="1">
    <source>
        <dbReference type="EMBL" id="KAA0676224.1"/>
    </source>
</evidence>
<organism evidence="1 2">
    <name type="scientific">Roseomonas genomospecies 6</name>
    <dbReference type="NCBI Taxonomy" id="214106"/>
    <lineage>
        <taxon>Bacteria</taxon>
        <taxon>Pseudomonadati</taxon>
        <taxon>Pseudomonadota</taxon>
        <taxon>Alphaproteobacteria</taxon>
        <taxon>Acetobacterales</taxon>
        <taxon>Roseomonadaceae</taxon>
        <taxon>Roseomonas</taxon>
    </lineage>
</organism>
<accession>A0A9W7KNW3</accession>
<dbReference type="Gene3D" id="3.90.550.10">
    <property type="entry name" value="Spore Coat Polysaccharide Biosynthesis Protein SpsA, Chain A"/>
    <property type="match status" value="1"/>
</dbReference>
<dbReference type="OrthoDB" id="7368301at2"/>
<sequence length="896" mass="98465">MITVVVYGRNDHHGYNFHKRAAISLNCLAELLTDPNDEIIFTDYNTPNDYPTLVEAIRDTLTDHCRRLLRVFRVRPDVHDRFRHRTHLDVVEAVSRNVAVRRSNPANRWILSTNTDMVFVPRDPPRSLSEIAAGKPGGFYQLPRFELPETLWESFDRRDPRGIMATLARWGTGLHLNEVVHTDPFSLFDGIGDCQLVLRRDLFAMHGFHESMLVGWNVDMNLCRRLRRIYDGTGSLLEDVFGYHCDHTRKPTAALSATAIQNDPRVFIDGVTRPDVPEQAETWGLAGEAIEEYRGFDLPADRYVAALNRSLSPLSRPYGEAHNDRLAYLGVSYPPEHVLPYASDHLSTLPQDAVVGVIAGSSAMFRLLAGFWRGMGGRGRILVPEALGGLARGLDDPAAVETVPLEDLHRRASLFVVDFSLDPDEQPAGPVRSVHDLNPAARARLGRIKGCFNRLVALERAAPVPMGHRKFVCLNAINTHFGALARTELLFTWTPFTTRVCFGPVRPNEQPVAPARSGAGIVRSLEEALGRRFALDPWELGLLHGDVATLVAAAAEGSLDAVAPCRFSAPLLALLSCPEAEQALGLDAGTLDVLHRETERRRPSATIRPQIDARFAASDRSAQDGVAFSKLAAVEDWESAGWRVWAERLTREGLGYIVSTYNYFKRSRGVWERAQCLYALEALGVLRLDARIAVLSPAPDGLPMFLADRVAHVDAVPLKPCLFPEAAGDEGIDPWLRKNRLFDPDHLSVHHAGLASPELASRRWDAVVVTQGGLFADGVGNAVEHVIQLARRLKPGGLLLLSVEVAIQAAAGEDDVTAEDVLGFCRAVGTCAGFRPVGEIDWSVSDATLDRLARSGTDETARPHFIIAEGGGFRTSSVLCLRRNAAPSSDDGTAGR</sequence>
<protein>
    <submittedName>
        <fullName evidence="1">Uncharacterized protein</fullName>
    </submittedName>
</protein>
<dbReference type="RefSeq" id="WP_149472149.1">
    <property type="nucleotide sequence ID" value="NZ_QOKW01000039.1"/>
</dbReference>
<proteinExistence type="predicted"/>
<comment type="caution">
    <text evidence="1">The sequence shown here is derived from an EMBL/GenBank/DDBJ whole genome shotgun (WGS) entry which is preliminary data.</text>
</comment>
<evidence type="ECO:0000313" key="2">
    <source>
        <dbReference type="Proteomes" id="UP000480854"/>
    </source>
</evidence>